<accession>X0T9U3</accession>
<name>X0T9U3_9ZZZZ</name>
<evidence type="ECO:0000313" key="1">
    <source>
        <dbReference type="EMBL" id="GAF89959.1"/>
    </source>
</evidence>
<dbReference type="AlphaFoldDB" id="X0T9U3"/>
<dbReference type="EMBL" id="BARS01018029">
    <property type="protein sequence ID" value="GAF89959.1"/>
    <property type="molecule type" value="Genomic_DNA"/>
</dbReference>
<protein>
    <submittedName>
        <fullName evidence="1">Uncharacterized protein</fullName>
    </submittedName>
</protein>
<comment type="caution">
    <text evidence="1">The sequence shown here is derived from an EMBL/GenBank/DDBJ whole genome shotgun (WGS) entry which is preliminary data.</text>
</comment>
<sequence length="277" mass="30366">MGSGLEPKEFLDPFTGFLPKPNLAALTLKGEGSSYFAGIRDGIKIHSRVRYWALSGLPDVNKIETHGLVYRHGGLVGPAVIKKEIGEGLLYLLPLPLGFVSLRGQRDLDQAARRILLEAVGDRYKPLFTQLKWKLPPAGKIHFADDFMRNSDLGTAWRREQGSISLTGESKVNPMAFSLKTSDNASAITGNPGWSSYRLCASLFPGNGEAGIWLTTSTKRRLALIFDSASQNLKLYALPVSDASLLAKASIPGPNSGWRQIALLQRDNTWQGWMDGR</sequence>
<proteinExistence type="predicted"/>
<feature type="non-terminal residue" evidence="1">
    <location>
        <position position="277"/>
    </location>
</feature>
<reference evidence="1" key="1">
    <citation type="journal article" date="2014" name="Front. Microbiol.">
        <title>High frequency of phylogenetically diverse reductive dehalogenase-homologous genes in deep subseafloor sedimentary metagenomes.</title>
        <authorList>
            <person name="Kawai M."/>
            <person name="Futagami T."/>
            <person name="Toyoda A."/>
            <person name="Takaki Y."/>
            <person name="Nishi S."/>
            <person name="Hori S."/>
            <person name="Arai W."/>
            <person name="Tsubouchi T."/>
            <person name="Morono Y."/>
            <person name="Uchiyama I."/>
            <person name="Ito T."/>
            <person name="Fujiyama A."/>
            <person name="Inagaki F."/>
            <person name="Takami H."/>
        </authorList>
    </citation>
    <scope>NUCLEOTIDE SEQUENCE</scope>
    <source>
        <strain evidence="1">Expedition CK06-06</strain>
    </source>
</reference>
<organism evidence="1">
    <name type="scientific">marine sediment metagenome</name>
    <dbReference type="NCBI Taxonomy" id="412755"/>
    <lineage>
        <taxon>unclassified sequences</taxon>
        <taxon>metagenomes</taxon>
        <taxon>ecological metagenomes</taxon>
    </lineage>
</organism>
<gene>
    <name evidence="1" type="ORF">S01H1_29410</name>
</gene>